<evidence type="ECO:0000313" key="3">
    <source>
        <dbReference type="Proteomes" id="UP000694723"/>
    </source>
</evidence>
<reference evidence="2" key="1">
    <citation type="submission" date="2025-08" db="UniProtKB">
        <authorList>
            <consortium name="Ensembl"/>
        </authorList>
    </citation>
    <scope>IDENTIFICATION</scope>
</reference>
<dbReference type="GO" id="GO:0004674">
    <property type="term" value="F:protein serine/threonine kinase activity"/>
    <property type="evidence" value="ECO:0007669"/>
    <property type="project" value="UniProtKB-EC"/>
</dbReference>
<protein>
    <recommendedName>
        <fullName evidence="4">Alpha-type protein kinase domain-containing protein</fullName>
    </recommendedName>
</protein>
<dbReference type="InterPro" id="IPR011009">
    <property type="entry name" value="Kinase-like_dom_sf"/>
</dbReference>
<dbReference type="Ensembl" id="ENSSSCT00060059603.1">
    <property type="protein sequence ID" value="ENSSSCP00060025540.1"/>
    <property type="gene ID" value="ENSSSCG00060043950.1"/>
</dbReference>
<feature type="region of interest" description="Disordered" evidence="1">
    <location>
        <begin position="205"/>
        <end position="282"/>
    </location>
</feature>
<dbReference type="Proteomes" id="UP000694723">
    <property type="component" value="Unplaced"/>
</dbReference>
<sequence length="282" mass="30465">MEVPRLEVKSELQLLAYTTATATPDLSHVCDLHHSSRQCQMLNPLSEARDRTRNLMVPSWICFCCATTGTPIVTKLCGYLLTCKNENIMTTNNTEIPTMPMKQTGVIPSERYVEMCPGIWHVLIAVNICLGDLGAPELVQAANHSQLSLFSGVDWKMTDVQIATKLRGYQGLKESCFPALLDQFASSHQCNTFCEMLGLKPLKGPEAAHSQAKAKGSKSPSAGRKGPQLSPQPQKKGPPSPQGARKSAPSSKATPQASEAVTTQLLGQPPIQEGGPKAQGMR</sequence>
<proteinExistence type="predicted"/>
<dbReference type="AlphaFoldDB" id="A0A8D1VKK8"/>
<dbReference type="PANTHER" id="PTHR47091">
    <property type="entry name" value="ALPHA-PROTEIN KINASE 2-RELATED"/>
    <property type="match status" value="1"/>
</dbReference>
<accession>A0A8D1VKK8</accession>
<evidence type="ECO:0000313" key="2">
    <source>
        <dbReference type="Ensembl" id="ENSSSCP00060025540.1"/>
    </source>
</evidence>
<evidence type="ECO:0008006" key="4">
    <source>
        <dbReference type="Google" id="ProtNLM"/>
    </source>
</evidence>
<dbReference type="Gene3D" id="3.20.200.10">
    <property type="entry name" value="MHCK/EF2 kinase"/>
    <property type="match status" value="1"/>
</dbReference>
<evidence type="ECO:0000256" key="1">
    <source>
        <dbReference type="SAM" id="MobiDB-lite"/>
    </source>
</evidence>
<dbReference type="SUPFAM" id="SSF56112">
    <property type="entry name" value="Protein kinase-like (PK-like)"/>
    <property type="match status" value="1"/>
</dbReference>
<organism evidence="2 3">
    <name type="scientific">Sus scrofa</name>
    <name type="common">Pig</name>
    <dbReference type="NCBI Taxonomy" id="9823"/>
    <lineage>
        <taxon>Eukaryota</taxon>
        <taxon>Metazoa</taxon>
        <taxon>Chordata</taxon>
        <taxon>Craniata</taxon>
        <taxon>Vertebrata</taxon>
        <taxon>Euteleostomi</taxon>
        <taxon>Mammalia</taxon>
        <taxon>Eutheria</taxon>
        <taxon>Laurasiatheria</taxon>
        <taxon>Artiodactyla</taxon>
        <taxon>Suina</taxon>
        <taxon>Suidae</taxon>
        <taxon>Sus</taxon>
    </lineage>
</organism>
<name>A0A8D1VKK8_PIG</name>
<feature type="compositionally biased region" description="Low complexity" evidence="1">
    <location>
        <begin position="225"/>
        <end position="235"/>
    </location>
</feature>
<dbReference type="PANTHER" id="PTHR47091:SF1">
    <property type="entry name" value="ALPHA-PROTEIN KINASE 3"/>
    <property type="match status" value="1"/>
</dbReference>
<feature type="compositionally biased region" description="Polar residues" evidence="1">
    <location>
        <begin position="248"/>
        <end position="266"/>
    </location>
</feature>